<evidence type="ECO:0000313" key="2">
    <source>
        <dbReference type="Proteomes" id="UP001056120"/>
    </source>
</evidence>
<keyword evidence="2" id="KW-1185">Reference proteome</keyword>
<dbReference type="EMBL" id="CM042034">
    <property type="protein sequence ID" value="KAI3759847.1"/>
    <property type="molecule type" value="Genomic_DNA"/>
</dbReference>
<organism evidence="1 2">
    <name type="scientific">Smallanthus sonchifolius</name>
    <dbReference type="NCBI Taxonomy" id="185202"/>
    <lineage>
        <taxon>Eukaryota</taxon>
        <taxon>Viridiplantae</taxon>
        <taxon>Streptophyta</taxon>
        <taxon>Embryophyta</taxon>
        <taxon>Tracheophyta</taxon>
        <taxon>Spermatophyta</taxon>
        <taxon>Magnoliopsida</taxon>
        <taxon>eudicotyledons</taxon>
        <taxon>Gunneridae</taxon>
        <taxon>Pentapetalae</taxon>
        <taxon>asterids</taxon>
        <taxon>campanulids</taxon>
        <taxon>Asterales</taxon>
        <taxon>Asteraceae</taxon>
        <taxon>Asteroideae</taxon>
        <taxon>Heliantheae alliance</taxon>
        <taxon>Millerieae</taxon>
        <taxon>Smallanthus</taxon>
    </lineage>
</organism>
<protein>
    <submittedName>
        <fullName evidence="1">Uncharacterized protein</fullName>
    </submittedName>
</protein>
<proteinExistence type="predicted"/>
<accession>A0ACB9ELX3</accession>
<gene>
    <name evidence="1" type="ORF">L1987_50229</name>
</gene>
<reference evidence="2" key="1">
    <citation type="journal article" date="2022" name="Mol. Ecol. Resour.">
        <title>The genomes of chicory, endive, great burdock and yacon provide insights into Asteraceae palaeo-polyploidization history and plant inulin production.</title>
        <authorList>
            <person name="Fan W."/>
            <person name="Wang S."/>
            <person name="Wang H."/>
            <person name="Wang A."/>
            <person name="Jiang F."/>
            <person name="Liu H."/>
            <person name="Zhao H."/>
            <person name="Xu D."/>
            <person name="Zhang Y."/>
        </authorList>
    </citation>
    <scope>NUCLEOTIDE SEQUENCE [LARGE SCALE GENOMIC DNA]</scope>
    <source>
        <strain evidence="2">cv. Yunnan</strain>
    </source>
</reference>
<comment type="caution">
    <text evidence="1">The sequence shown here is derived from an EMBL/GenBank/DDBJ whole genome shotgun (WGS) entry which is preliminary data.</text>
</comment>
<name>A0ACB9ELX3_9ASTR</name>
<dbReference type="Proteomes" id="UP001056120">
    <property type="component" value="Linkage Group LG17"/>
</dbReference>
<reference evidence="1 2" key="2">
    <citation type="journal article" date="2022" name="Mol. Ecol. Resour.">
        <title>The genomes of chicory, endive, great burdock and yacon provide insights into Asteraceae paleo-polyploidization history and plant inulin production.</title>
        <authorList>
            <person name="Fan W."/>
            <person name="Wang S."/>
            <person name="Wang H."/>
            <person name="Wang A."/>
            <person name="Jiang F."/>
            <person name="Liu H."/>
            <person name="Zhao H."/>
            <person name="Xu D."/>
            <person name="Zhang Y."/>
        </authorList>
    </citation>
    <scope>NUCLEOTIDE SEQUENCE [LARGE SCALE GENOMIC DNA]</scope>
    <source>
        <strain evidence="2">cv. Yunnan</strain>
        <tissue evidence="1">Leaves</tissue>
    </source>
</reference>
<sequence length="290" mass="33231">MKSRSLTNPSLRYILSNHLNILPPEPPPLLLHNSAVLLRRHHKRKRKAAHSLISGMEDKLSILPLEIRSKVLSFLPTVSTVRTCVLSREWEKSWKLIRTIRLDDEGLNDFERMSSFNEHVMEALGAIRLEEFHLHVSHSLLAPPMTLIHSALSRHITELDLAVHSLELPPVFFTCGTLKKLKLRFSRWVPALWEQLTWDPELEIYLPGLEKFDTSAHHDVFQNVVRVINNSPALKAVTYDGFGYVPWIARVERSLNMRCLEFKEPVDHGLSAIFQVLISDGNALVRVKGV</sequence>
<evidence type="ECO:0000313" key="1">
    <source>
        <dbReference type="EMBL" id="KAI3759847.1"/>
    </source>
</evidence>